<dbReference type="Proteomes" id="UP001204562">
    <property type="component" value="Unassembled WGS sequence"/>
</dbReference>
<dbReference type="RefSeq" id="WP_256304512.1">
    <property type="nucleotide sequence ID" value="NZ_JANFYS010000028.1"/>
</dbReference>
<evidence type="ECO:0000313" key="2">
    <source>
        <dbReference type="Proteomes" id="UP001204562"/>
    </source>
</evidence>
<organism evidence="1 2">
    <name type="scientific">Intestinimonas massiliensis</name>
    <name type="common">ex Afouda et al. 2020</name>
    <dbReference type="NCBI Taxonomy" id="1673721"/>
    <lineage>
        <taxon>Bacteria</taxon>
        <taxon>Bacillati</taxon>
        <taxon>Bacillota</taxon>
        <taxon>Clostridia</taxon>
        <taxon>Eubacteriales</taxon>
        <taxon>Intestinimonas</taxon>
    </lineage>
</organism>
<accession>A0AAW5JVS0</accession>
<dbReference type="EMBL" id="JANFYS010000028">
    <property type="protein sequence ID" value="MCQ4771305.1"/>
    <property type="molecule type" value="Genomic_DNA"/>
</dbReference>
<dbReference type="AlphaFoldDB" id="A0AAW5JVS0"/>
<dbReference type="Pfam" id="PF14270">
    <property type="entry name" value="DUF4358"/>
    <property type="match status" value="1"/>
</dbReference>
<comment type="caution">
    <text evidence="1">The sequence shown here is derived from an EMBL/GenBank/DDBJ whole genome shotgun (WGS) entry which is preliminary data.</text>
</comment>
<proteinExistence type="predicted"/>
<gene>
    <name evidence="1" type="ORF">NE579_12700</name>
</gene>
<dbReference type="InterPro" id="IPR025648">
    <property type="entry name" value="DUF4358"/>
</dbReference>
<protein>
    <submittedName>
        <fullName evidence="1">DUF4358 domain-containing protein</fullName>
    </submittedName>
</protein>
<reference evidence="1" key="1">
    <citation type="submission" date="2022-06" db="EMBL/GenBank/DDBJ databases">
        <title>Isolation of gut microbiota from human fecal samples.</title>
        <authorList>
            <person name="Pamer E.G."/>
            <person name="Barat B."/>
            <person name="Waligurski E."/>
            <person name="Medina S."/>
            <person name="Paddock L."/>
            <person name="Mostad J."/>
        </authorList>
    </citation>
    <scope>NUCLEOTIDE SEQUENCE</scope>
    <source>
        <strain evidence="1">DFI.9.91</strain>
    </source>
</reference>
<name>A0AAW5JVS0_9FIRM</name>
<sequence>MRKRTMVCLLALCAALLSGCGGPTEGAKAYDPAAAAQALLDAKVFDQELEVLDADLAGSYLGLSSEPEEAVVYTSLEGGYEELAVLRMADAEAAAAALEAVQAHVSDRRESEAETQYKPEDLPKLEKALTEQAGNTVLLVVCADYDAAQRALDALES</sequence>
<dbReference type="PROSITE" id="PS51257">
    <property type="entry name" value="PROKAR_LIPOPROTEIN"/>
    <property type="match status" value="1"/>
</dbReference>
<evidence type="ECO:0000313" key="1">
    <source>
        <dbReference type="EMBL" id="MCQ4771305.1"/>
    </source>
</evidence>